<reference evidence="7" key="1">
    <citation type="submission" date="2018-09" db="EMBL/GenBank/DDBJ databases">
        <title>Identification of several triterpene cyclases from Siraitia grosvenorii.</title>
        <authorList>
            <person name="Zhao H."/>
        </authorList>
    </citation>
    <scope>NUCLEOTIDE SEQUENCE</scope>
</reference>
<keyword evidence="2" id="KW-0677">Repeat</keyword>
<dbReference type="NCBIfam" id="TIGR01787">
    <property type="entry name" value="squalene_cyclas"/>
    <property type="match status" value="1"/>
</dbReference>
<dbReference type="InterPro" id="IPR032697">
    <property type="entry name" value="SQ_cyclase_N"/>
</dbReference>
<sequence length="761" mass="87469">MWRLKLGEGANDPYLFSTNNFVGRQTWEFDPHAGTSDERAQVEAARQSYYHNRNHLKCSSDLLWRFQFLREKNFKQTIPKVVVEEEISGDQEIIIKNETATVALRRATTFFATLQSNHGHWPAENSGPLFFLPPLVFALYITGHLNTIFSEEHRKEILRYAYCHQNEDGGWGLHIVGESCMLCTVLNYVQLRLLGEGPDMDACGRARKWILDHGGALYIPSWGKIWLAILGVYEWEGANPMPPEFWMFGNMLPVSPASLLCYCRLTYLPMSYLYGKRFVGSLTPLILQLRQEIYTKRYNNINWSPARHFCAEEDKCFERPLVQKLAWDALYYLGEPLFGSWAFKRVRNRALQIAKHLIDYEGHNSRYITIGCVEKPLFLVACWAEDPCGEAYKMHLARVKDYLWMGEDGMKMQTFGSQSWDVAHAIQAILATNLHHEFSDTLKKGHDFIKKSQIRENPSNDFQSMYRHISKGGWAFSDQDHGWQVSDCTAENLMCCLIFSTMPSDIVGDPMEPECFFDAINIILALQAKNGGMAAWEPTGTVSLWFERLNPVEFLDYSVLELEYVECTSSAIQALMLFKRLFPSHRRNEIETFITKAINYIKETQKEDGSWYGNWGICHLYATYFAIKGLEAAGNSYDNCSTVRRGVDFLLKIQCADGGWGESHISCRKKVHTPLQGYTSNLVQTSFALMALIHAQQAERDPTPLHRAAKLLINSQLEDGDYPQQEITGTFMNTCMQHYALYRNIFPIWALAEYRNLLSFP</sequence>
<dbReference type="EMBL" id="MH886509">
    <property type="protein sequence ID" value="AYE89270.1"/>
    <property type="molecule type" value="mRNA"/>
</dbReference>
<dbReference type="PANTHER" id="PTHR11764:SF58">
    <property type="entry name" value="BETA-AMYRIN SYNTHASE-RELATED"/>
    <property type="match status" value="1"/>
</dbReference>
<feature type="domain" description="Squalene cyclase C-terminal" evidence="5">
    <location>
        <begin position="419"/>
        <end position="756"/>
    </location>
</feature>
<dbReference type="CDD" id="cd02892">
    <property type="entry name" value="SQCY_1"/>
    <property type="match status" value="1"/>
</dbReference>
<accession>A0A7I6MXU2</accession>
<dbReference type="Pfam" id="PF13249">
    <property type="entry name" value="SQHop_cyclase_N"/>
    <property type="match status" value="1"/>
</dbReference>
<proteinExistence type="evidence at transcript level"/>
<organism evidence="7">
    <name type="scientific">Siraitia grosvenorii</name>
    <name type="common">Monk's fruit</name>
    <name type="synonym">Momordica grosvenorii</name>
    <dbReference type="NCBI Taxonomy" id="190515"/>
    <lineage>
        <taxon>Eukaryota</taxon>
        <taxon>Viridiplantae</taxon>
        <taxon>Streptophyta</taxon>
        <taxon>Embryophyta</taxon>
        <taxon>Tracheophyta</taxon>
        <taxon>Spermatophyta</taxon>
        <taxon>Magnoliopsida</taxon>
        <taxon>eudicotyledons</taxon>
        <taxon>Gunneridae</taxon>
        <taxon>Pentapetalae</taxon>
        <taxon>rosids</taxon>
        <taxon>fabids</taxon>
        <taxon>Cucurbitales</taxon>
        <taxon>Cucurbitaceae</taxon>
        <taxon>Siraitieae</taxon>
        <taxon>Siraitia</taxon>
    </lineage>
</organism>
<dbReference type="InterPro" id="IPR018333">
    <property type="entry name" value="Squalene_cyclase"/>
</dbReference>
<dbReference type="SUPFAM" id="SSF48239">
    <property type="entry name" value="Terpenoid cyclases/Protein prenyltransferases"/>
    <property type="match status" value="2"/>
</dbReference>
<dbReference type="Gene3D" id="1.50.10.20">
    <property type="match status" value="2"/>
</dbReference>
<evidence type="ECO:0000259" key="6">
    <source>
        <dbReference type="Pfam" id="PF13249"/>
    </source>
</evidence>
<evidence type="ECO:0000259" key="5">
    <source>
        <dbReference type="Pfam" id="PF13243"/>
    </source>
</evidence>
<dbReference type="GO" id="GO:0005811">
    <property type="term" value="C:lipid droplet"/>
    <property type="evidence" value="ECO:0007669"/>
    <property type="project" value="InterPro"/>
</dbReference>
<dbReference type="InterPro" id="IPR032696">
    <property type="entry name" value="SQ_cyclase_C"/>
</dbReference>
<dbReference type="SFLD" id="SFLDG01016">
    <property type="entry name" value="Prenyltransferase_Like_2"/>
    <property type="match status" value="1"/>
</dbReference>
<dbReference type="Pfam" id="PF13243">
    <property type="entry name" value="SQHop_cyclase_C"/>
    <property type="match status" value="1"/>
</dbReference>
<dbReference type="PANTHER" id="PTHR11764">
    <property type="entry name" value="TERPENE CYCLASE/MUTASE FAMILY MEMBER"/>
    <property type="match status" value="1"/>
</dbReference>
<dbReference type="EC" id="5.4.99.-" evidence="4"/>
<evidence type="ECO:0000313" key="7">
    <source>
        <dbReference type="EMBL" id="AYE89270.1"/>
    </source>
</evidence>
<dbReference type="GO" id="GO:0042300">
    <property type="term" value="F:beta-amyrin synthase activity"/>
    <property type="evidence" value="ECO:0007669"/>
    <property type="project" value="TreeGrafter"/>
</dbReference>
<dbReference type="AlphaFoldDB" id="A0A7I6MXU2"/>
<dbReference type="FunFam" id="1.50.10.20:FF:000011">
    <property type="entry name" value="Terpene cyclase/mutase family member"/>
    <property type="match status" value="1"/>
</dbReference>
<name>A0A7I6MXU2_SIRGR</name>
<dbReference type="GO" id="GO:0016104">
    <property type="term" value="P:triterpenoid biosynthetic process"/>
    <property type="evidence" value="ECO:0007669"/>
    <property type="project" value="InterPro"/>
</dbReference>
<dbReference type="InterPro" id="IPR008930">
    <property type="entry name" value="Terpenoid_cyclase/PrenylTrfase"/>
</dbReference>
<comment type="similarity">
    <text evidence="1 4">Belongs to the terpene cyclase/mutase family.</text>
</comment>
<protein>
    <recommendedName>
        <fullName evidence="4">Terpene cyclase/mutase family member</fullName>
        <ecNumber evidence="4">5.4.99.-</ecNumber>
    </recommendedName>
</protein>
<evidence type="ECO:0000256" key="1">
    <source>
        <dbReference type="ARBA" id="ARBA00009755"/>
    </source>
</evidence>
<evidence type="ECO:0000256" key="4">
    <source>
        <dbReference type="RuleBase" id="RU362003"/>
    </source>
</evidence>
<feature type="domain" description="Squalene cyclase N-terminal" evidence="6">
    <location>
        <begin position="105"/>
        <end position="310"/>
    </location>
</feature>
<evidence type="ECO:0000256" key="3">
    <source>
        <dbReference type="ARBA" id="ARBA00023235"/>
    </source>
</evidence>
<keyword evidence="3 4" id="KW-0413">Isomerase</keyword>
<evidence type="ECO:0000256" key="2">
    <source>
        <dbReference type="ARBA" id="ARBA00022737"/>
    </source>
</evidence>